<dbReference type="InterPro" id="IPR002110">
    <property type="entry name" value="Ankyrin_rpt"/>
</dbReference>
<protein>
    <recommendedName>
        <fullName evidence="3">Nephrocystin 3-like N-terminal domain-containing protein</fullName>
    </recommendedName>
</protein>
<dbReference type="AlphaFoldDB" id="A0AAN6MJ52"/>
<dbReference type="Gene3D" id="1.25.40.20">
    <property type="entry name" value="Ankyrin repeat-containing domain"/>
    <property type="match status" value="2"/>
</dbReference>
<dbReference type="InterPro" id="IPR056884">
    <property type="entry name" value="NPHP3-like_N"/>
</dbReference>
<dbReference type="PROSITE" id="PS50297">
    <property type="entry name" value="ANK_REP_REGION"/>
    <property type="match status" value="1"/>
</dbReference>
<feature type="domain" description="Nephrocystin 3-like N-terminal" evidence="3">
    <location>
        <begin position="228"/>
        <end position="401"/>
    </location>
</feature>
<proteinExistence type="predicted"/>
<dbReference type="PROSITE" id="PS50088">
    <property type="entry name" value="ANK_REPEAT"/>
    <property type="match status" value="1"/>
</dbReference>
<dbReference type="SUPFAM" id="SSF53474">
    <property type="entry name" value="alpha/beta-Hydrolases"/>
    <property type="match status" value="1"/>
</dbReference>
<name>A0AAN6MJ52_9PEZI</name>
<evidence type="ECO:0000313" key="5">
    <source>
        <dbReference type="Proteomes" id="UP001303889"/>
    </source>
</evidence>
<dbReference type="SUPFAM" id="SSF52540">
    <property type="entry name" value="P-loop containing nucleoside triphosphate hydrolases"/>
    <property type="match status" value="1"/>
</dbReference>
<dbReference type="SMART" id="SM00248">
    <property type="entry name" value="ANK"/>
    <property type="match status" value="5"/>
</dbReference>
<keyword evidence="1" id="KW-0677">Repeat</keyword>
<dbReference type="PANTHER" id="PTHR10039">
    <property type="entry name" value="AMELOGENIN"/>
    <property type="match status" value="1"/>
</dbReference>
<dbReference type="PANTHER" id="PTHR10039:SF5">
    <property type="entry name" value="NACHT DOMAIN-CONTAINING PROTEIN"/>
    <property type="match status" value="1"/>
</dbReference>
<reference evidence="4" key="1">
    <citation type="journal article" date="2023" name="Mol. Phylogenet. Evol.">
        <title>Genome-scale phylogeny and comparative genomics of the fungal order Sordariales.</title>
        <authorList>
            <person name="Hensen N."/>
            <person name="Bonometti L."/>
            <person name="Westerberg I."/>
            <person name="Brannstrom I.O."/>
            <person name="Guillou S."/>
            <person name="Cros-Aarteil S."/>
            <person name="Calhoun S."/>
            <person name="Haridas S."/>
            <person name="Kuo A."/>
            <person name="Mondo S."/>
            <person name="Pangilinan J."/>
            <person name="Riley R."/>
            <person name="LaButti K."/>
            <person name="Andreopoulos B."/>
            <person name="Lipzen A."/>
            <person name="Chen C."/>
            <person name="Yan M."/>
            <person name="Daum C."/>
            <person name="Ng V."/>
            <person name="Clum A."/>
            <person name="Steindorff A."/>
            <person name="Ohm R.A."/>
            <person name="Martin F."/>
            <person name="Silar P."/>
            <person name="Natvig D.O."/>
            <person name="Lalanne C."/>
            <person name="Gautier V."/>
            <person name="Ament-Velasquez S.L."/>
            <person name="Kruys A."/>
            <person name="Hutchinson M.I."/>
            <person name="Powell A.J."/>
            <person name="Barry K."/>
            <person name="Miller A.N."/>
            <person name="Grigoriev I.V."/>
            <person name="Debuchy R."/>
            <person name="Gladieux P."/>
            <person name="Hiltunen Thoren M."/>
            <person name="Johannesson H."/>
        </authorList>
    </citation>
    <scope>NUCLEOTIDE SEQUENCE</scope>
    <source>
        <strain evidence="4">CBS 103.79</strain>
    </source>
</reference>
<dbReference type="InterPro" id="IPR027417">
    <property type="entry name" value="P-loop_NTPase"/>
</dbReference>
<gene>
    <name evidence="4" type="ORF">C8A05DRAFT_35131</name>
</gene>
<keyword evidence="2" id="KW-0040">ANK repeat</keyword>
<dbReference type="Gene3D" id="3.40.50.300">
    <property type="entry name" value="P-loop containing nucleotide triphosphate hydrolases"/>
    <property type="match status" value="1"/>
</dbReference>
<evidence type="ECO:0000259" key="3">
    <source>
        <dbReference type="Pfam" id="PF24883"/>
    </source>
</evidence>
<dbReference type="Pfam" id="PF12796">
    <property type="entry name" value="Ank_2"/>
    <property type="match status" value="1"/>
</dbReference>
<dbReference type="InterPro" id="IPR029058">
    <property type="entry name" value="AB_hydrolase_fold"/>
</dbReference>
<sequence>MAFGYDADVTKFVGPVSQNNVRDHAFDLIGDLAAIRGTISVPIILVVHSLGGLVAKKALCLSEQAGETRLQQLHANTTGLAFLGTPHRGAGLAPFATGVARVLKAARKRVNSEILSVLQRDSEALADIDASFATWLRKRGDRVEVTCFSEEHELPGIGLVVSKESSQISGYPRYTIPANHMNMVRFSDPEDIGYRRIQHPEHVRGCLMSLSFESMNERYFETEINIEGTCTWLKYHAVYQAWLGNQRGLLWIKGKPGTGKSTLMKYALRDMKASAAWDMTILHFFFHGRGSRLQKSPVGLFRALIHQIGMVDDQYIHPLLDDFRARTSAVQSWSWTALELEEHLGSSVLPAVLMDRPVRIFIDALDECGDVAARRLVESLAKIQRLCSRSRFGLSICFSCRYYPIIAPDICEEIRVENENENDISLYIQQQLQLRIDDQPGLRLLEKAIEERSQRVFQWVVLVVPRVGWLFEEGNSVNQLLAYIKQIPAELHSLYTDIFATLISKQPARSLKLFQWVCMARKAFSISELRDAMNVDATLSMSGKTLGEWEALEDFVETEAQMRRLLVSLSGGLVELTQFGIQLIHQSVLDFLLDQGFAALALQDGGATEDRGNSPRAQRNHVGDAHHRLARSCLVYYLAVRKEYLTQFHLFQTDDILQLAENYPLLRYAVRYWLVHAMVAEESGLSQGDLSDFLPGCSNHCLEHWQFMATVFFSGSEPRPHPGTTLLHEAVISKLYSLIPVAARYMSINVVDGLGRTPLFIAAEYSRTDMVRYLLSGPFDVDINKKDREGRTALTYAAEGGEIGAFEALLNDSRMDVAANLEVEYTIRPYGRGTVMYHAACRNLSEVLRHCLRHPRLKHVDGNAVLQGTVQWTCNGNDYEDDILTPLWILLEIRRPGITLDLKAPITTVFHGEPQTFSLLLWLEGVIGANDQLKTQASAYDLGLDDVDSLGQGPLHRAIRRVGGIRGFRSTLFDGRELVIAISLLQRCQPLDVNAADNLGNTPLSLAIAEKDILVGAGTKLVEALLARPDLDVNKTVNGRHPLRLADDCRRDDIVALLLADPRLDVAAYDAWEVARRRGKQVEIRIEVTEAAAD</sequence>
<comment type="caution">
    <text evidence="4">The sequence shown here is derived from an EMBL/GenBank/DDBJ whole genome shotgun (WGS) entry which is preliminary data.</text>
</comment>
<dbReference type="SUPFAM" id="SSF48403">
    <property type="entry name" value="Ankyrin repeat"/>
    <property type="match status" value="1"/>
</dbReference>
<evidence type="ECO:0000256" key="2">
    <source>
        <dbReference type="PROSITE-ProRule" id="PRU00023"/>
    </source>
</evidence>
<dbReference type="EMBL" id="MU855600">
    <property type="protein sequence ID" value="KAK3901199.1"/>
    <property type="molecule type" value="Genomic_DNA"/>
</dbReference>
<dbReference type="Proteomes" id="UP001303889">
    <property type="component" value="Unassembled WGS sequence"/>
</dbReference>
<keyword evidence="5" id="KW-1185">Reference proteome</keyword>
<feature type="repeat" description="ANK" evidence="2">
    <location>
        <begin position="754"/>
        <end position="786"/>
    </location>
</feature>
<organism evidence="4 5">
    <name type="scientific">Staphylotrichum tortipilum</name>
    <dbReference type="NCBI Taxonomy" id="2831512"/>
    <lineage>
        <taxon>Eukaryota</taxon>
        <taxon>Fungi</taxon>
        <taxon>Dikarya</taxon>
        <taxon>Ascomycota</taxon>
        <taxon>Pezizomycotina</taxon>
        <taxon>Sordariomycetes</taxon>
        <taxon>Sordariomycetidae</taxon>
        <taxon>Sordariales</taxon>
        <taxon>Chaetomiaceae</taxon>
        <taxon>Staphylotrichum</taxon>
    </lineage>
</organism>
<dbReference type="InterPro" id="IPR036770">
    <property type="entry name" value="Ankyrin_rpt-contain_sf"/>
</dbReference>
<evidence type="ECO:0000256" key="1">
    <source>
        <dbReference type="ARBA" id="ARBA00022737"/>
    </source>
</evidence>
<evidence type="ECO:0000313" key="4">
    <source>
        <dbReference type="EMBL" id="KAK3901199.1"/>
    </source>
</evidence>
<accession>A0AAN6MJ52</accession>
<dbReference type="Gene3D" id="3.40.50.1820">
    <property type="entry name" value="alpha/beta hydrolase"/>
    <property type="match status" value="1"/>
</dbReference>
<reference evidence="4" key="2">
    <citation type="submission" date="2023-05" db="EMBL/GenBank/DDBJ databases">
        <authorList>
            <consortium name="Lawrence Berkeley National Laboratory"/>
            <person name="Steindorff A."/>
            <person name="Hensen N."/>
            <person name="Bonometti L."/>
            <person name="Westerberg I."/>
            <person name="Brannstrom I.O."/>
            <person name="Guillou S."/>
            <person name="Cros-Aarteil S."/>
            <person name="Calhoun S."/>
            <person name="Haridas S."/>
            <person name="Kuo A."/>
            <person name="Mondo S."/>
            <person name="Pangilinan J."/>
            <person name="Riley R."/>
            <person name="Labutti K."/>
            <person name="Andreopoulos B."/>
            <person name="Lipzen A."/>
            <person name="Chen C."/>
            <person name="Yanf M."/>
            <person name="Daum C."/>
            <person name="Ng V."/>
            <person name="Clum A."/>
            <person name="Ohm R."/>
            <person name="Martin F."/>
            <person name="Silar P."/>
            <person name="Natvig D."/>
            <person name="Lalanne C."/>
            <person name="Gautier V."/>
            <person name="Ament-Velasquez S.L."/>
            <person name="Kruys A."/>
            <person name="Hutchinson M.I."/>
            <person name="Powell A.J."/>
            <person name="Barry K."/>
            <person name="Miller A.N."/>
            <person name="Grigoriev I.V."/>
            <person name="Debuchy R."/>
            <person name="Gladieux P."/>
            <person name="Thoren M.H."/>
            <person name="Johannesson H."/>
        </authorList>
    </citation>
    <scope>NUCLEOTIDE SEQUENCE</scope>
    <source>
        <strain evidence="4">CBS 103.79</strain>
    </source>
</reference>
<dbReference type="Pfam" id="PF24883">
    <property type="entry name" value="NPHP3_N"/>
    <property type="match status" value="1"/>
</dbReference>